<sequence>MDPSRYARNPWRKASRYEKQTGSWDSRIPSRYAKMIFDRPLRAWSLEEEQRNGHQPLNLHHQPLSSLDFAF</sequence>
<dbReference type="Proteomes" id="UP000326396">
    <property type="component" value="Linkage Group LG6"/>
</dbReference>
<organism evidence="1 2">
    <name type="scientific">Mikania micrantha</name>
    <name type="common">bitter vine</name>
    <dbReference type="NCBI Taxonomy" id="192012"/>
    <lineage>
        <taxon>Eukaryota</taxon>
        <taxon>Viridiplantae</taxon>
        <taxon>Streptophyta</taxon>
        <taxon>Embryophyta</taxon>
        <taxon>Tracheophyta</taxon>
        <taxon>Spermatophyta</taxon>
        <taxon>Magnoliopsida</taxon>
        <taxon>eudicotyledons</taxon>
        <taxon>Gunneridae</taxon>
        <taxon>Pentapetalae</taxon>
        <taxon>asterids</taxon>
        <taxon>campanulids</taxon>
        <taxon>Asterales</taxon>
        <taxon>Asteraceae</taxon>
        <taxon>Asteroideae</taxon>
        <taxon>Heliantheae alliance</taxon>
        <taxon>Eupatorieae</taxon>
        <taxon>Mikania</taxon>
    </lineage>
</organism>
<protein>
    <submittedName>
        <fullName evidence="1">Uncharacterized protein</fullName>
    </submittedName>
</protein>
<keyword evidence="2" id="KW-1185">Reference proteome</keyword>
<comment type="caution">
    <text evidence="1">The sequence shown here is derived from an EMBL/GenBank/DDBJ whole genome shotgun (WGS) entry which is preliminary data.</text>
</comment>
<name>A0A5N6M7I1_9ASTR</name>
<evidence type="ECO:0000313" key="2">
    <source>
        <dbReference type="Proteomes" id="UP000326396"/>
    </source>
</evidence>
<accession>A0A5N6M7I1</accession>
<dbReference type="AlphaFoldDB" id="A0A5N6M7I1"/>
<gene>
    <name evidence="1" type="ORF">E3N88_32114</name>
</gene>
<evidence type="ECO:0000313" key="1">
    <source>
        <dbReference type="EMBL" id="KAD3336595.1"/>
    </source>
</evidence>
<dbReference type="EMBL" id="SZYD01000016">
    <property type="protein sequence ID" value="KAD3336595.1"/>
    <property type="molecule type" value="Genomic_DNA"/>
</dbReference>
<proteinExistence type="predicted"/>
<reference evidence="1 2" key="1">
    <citation type="submission" date="2019-05" db="EMBL/GenBank/DDBJ databases">
        <title>Mikania micrantha, genome provides insights into the molecular mechanism of rapid growth.</title>
        <authorList>
            <person name="Liu B."/>
        </authorList>
    </citation>
    <scope>NUCLEOTIDE SEQUENCE [LARGE SCALE GENOMIC DNA]</scope>
    <source>
        <strain evidence="1">NLD-2019</strain>
        <tissue evidence="1">Leaf</tissue>
    </source>
</reference>